<dbReference type="RefSeq" id="WP_089673129.1">
    <property type="nucleotide sequence ID" value="NZ_CP024845.1"/>
</dbReference>
<dbReference type="GeneID" id="35001270"/>
<organism evidence="2 3">
    <name type="scientific">Halohasta litchfieldiae</name>
    <dbReference type="NCBI Taxonomy" id="1073996"/>
    <lineage>
        <taxon>Archaea</taxon>
        <taxon>Methanobacteriati</taxon>
        <taxon>Methanobacteriota</taxon>
        <taxon>Stenosarchaea group</taxon>
        <taxon>Halobacteria</taxon>
        <taxon>Halobacteriales</taxon>
        <taxon>Haloferacaceae</taxon>
        <taxon>Halohasta</taxon>
    </lineage>
</organism>
<evidence type="ECO:0000313" key="2">
    <source>
        <dbReference type="EMBL" id="SEJ08870.1"/>
    </source>
</evidence>
<protein>
    <submittedName>
        <fullName evidence="2">Uncharacterized protein</fullName>
    </submittedName>
</protein>
<proteinExistence type="predicted"/>
<sequence>MSETKVPFETVLDSVHALGYDDITSTDGYPDEASGQVRLPEQHRRDPPTGLRRFLSRVYCNAGDPDLVPNDLRTAVERHGWTVQAMGRDDQQMTVIISPNGV</sequence>
<evidence type="ECO:0000256" key="1">
    <source>
        <dbReference type="SAM" id="MobiDB-lite"/>
    </source>
</evidence>
<accession>A0A2H4PYS8</accession>
<reference evidence="2 3" key="1">
    <citation type="submission" date="2016-10" db="EMBL/GenBank/DDBJ databases">
        <authorList>
            <person name="de Groot N.N."/>
        </authorList>
    </citation>
    <scope>NUCLEOTIDE SEQUENCE [LARGE SCALE GENOMIC DNA]</scope>
    <source>
        <strain evidence="2 3">DSM 22187</strain>
    </source>
</reference>
<evidence type="ECO:0000313" key="3">
    <source>
        <dbReference type="Proteomes" id="UP000198888"/>
    </source>
</evidence>
<keyword evidence="3" id="KW-1185">Reference proteome</keyword>
<name>A0A1H6W7T2_9EURY</name>
<gene>
    <name evidence="2" type="ORF">SAMN05444271_12041</name>
</gene>
<dbReference type="OrthoDB" id="350582at2157"/>
<dbReference type="AlphaFoldDB" id="A0A1H6W7T2"/>
<dbReference type="KEGG" id="hae:halTADL_0447"/>
<feature type="region of interest" description="Disordered" evidence="1">
    <location>
        <begin position="22"/>
        <end position="48"/>
    </location>
</feature>
<dbReference type="Proteomes" id="UP000198888">
    <property type="component" value="Unassembled WGS sequence"/>
</dbReference>
<accession>A0A1H6W7T2</accession>
<dbReference type="EMBL" id="FNYR01000020">
    <property type="protein sequence ID" value="SEJ08870.1"/>
    <property type="molecule type" value="Genomic_DNA"/>
</dbReference>